<name>A0A0F6YG21_9BACT</name>
<dbReference type="AlphaFoldDB" id="A0A0F6YG21"/>
<protein>
    <submittedName>
        <fullName evidence="1">Uncharacterized protein</fullName>
    </submittedName>
</protein>
<keyword evidence="2" id="KW-1185">Reference proteome</keyword>
<evidence type="ECO:0000313" key="2">
    <source>
        <dbReference type="Proteomes" id="UP000034883"/>
    </source>
</evidence>
<organism evidence="1 2">
    <name type="scientific">Sandaracinus amylolyticus</name>
    <dbReference type="NCBI Taxonomy" id="927083"/>
    <lineage>
        <taxon>Bacteria</taxon>
        <taxon>Pseudomonadati</taxon>
        <taxon>Myxococcota</taxon>
        <taxon>Polyangia</taxon>
        <taxon>Polyangiales</taxon>
        <taxon>Sandaracinaceae</taxon>
        <taxon>Sandaracinus</taxon>
    </lineage>
</organism>
<evidence type="ECO:0000313" key="1">
    <source>
        <dbReference type="EMBL" id="AKF04303.1"/>
    </source>
</evidence>
<dbReference type="KEGG" id="samy:DB32_001452"/>
<accession>A0A0F6YG21</accession>
<sequence length="97" mass="9832">MRVDSVATHNTSDGGAVILGAFTARYGVGPVAITNGAYHTFVLAVDASGNAQLSIDGSPALTRAGFSVSGTIAIGDQTNDPGVDSTLRIRSVRLLCP</sequence>
<dbReference type="OrthoDB" id="5379838at2"/>
<dbReference type="RefSeq" id="WP_053231655.1">
    <property type="nucleotide sequence ID" value="NZ_CP011125.1"/>
</dbReference>
<dbReference type="EMBL" id="CP011125">
    <property type="protein sequence ID" value="AKF04303.1"/>
    <property type="molecule type" value="Genomic_DNA"/>
</dbReference>
<proteinExistence type="predicted"/>
<gene>
    <name evidence="1" type="ORF">DB32_001452</name>
</gene>
<reference evidence="1 2" key="1">
    <citation type="submission" date="2015-03" db="EMBL/GenBank/DDBJ databases">
        <title>Genome assembly of Sandaracinus amylolyticus DSM 53668.</title>
        <authorList>
            <person name="Sharma G."/>
            <person name="Subramanian S."/>
        </authorList>
    </citation>
    <scope>NUCLEOTIDE SEQUENCE [LARGE SCALE GENOMIC DNA]</scope>
    <source>
        <strain evidence="1 2">DSM 53668</strain>
    </source>
</reference>
<dbReference type="Proteomes" id="UP000034883">
    <property type="component" value="Chromosome"/>
</dbReference>